<dbReference type="EMBL" id="DXAQ01000078">
    <property type="protein sequence ID" value="HIZ89279.1"/>
    <property type="molecule type" value="Genomic_DNA"/>
</dbReference>
<reference evidence="1" key="2">
    <citation type="submission" date="2021-04" db="EMBL/GenBank/DDBJ databases">
        <authorList>
            <person name="Gilroy R."/>
        </authorList>
    </citation>
    <scope>NUCLEOTIDE SEQUENCE</scope>
    <source>
        <strain evidence="1">ChiW4-1371</strain>
    </source>
</reference>
<dbReference type="Proteomes" id="UP000824176">
    <property type="component" value="Unassembled WGS sequence"/>
</dbReference>
<protein>
    <submittedName>
        <fullName evidence="1">Uncharacterized protein</fullName>
    </submittedName>
</protein>
<dbReference type="AlphaFoldDB" id="A0A9D2GTW0"/>
<evidence type="ECO:0000313" key="2">
    <source>
        <dbReference type="Proteomes" id="UP000824176"/>
    </source>
</evidence>
<name>A0A9D2GTW0_9BACT</name>
<proteinExistence type="predicted"/>
<accession>A0A9D2GTW0</accession>
<gene>
    <name evidence="1" type="ORF">H9804_04980</name>
</gene>
<evidence type="ECO:0000313" key="1">
    <source>
        <dbReference type="EMBL" id="HIZ89279.1"/>
    </source>
</evidence>
<comment type="caution">
    <text evidence="1">The sequence shown here is derived from an EMBL/GenBank/DDBJ whole genome shotgun (WGS) entry which is preliminary data.</text>
</comment>
<organism evidence="1 2">
    <name type="scientific">Candidatus Mucispirillum faecigallinarum</name>
    <dbReference type="NCBI Taxonomy" id="2838699"/>
    <lineage>
        <taxon>Bacteria</taxon>
        <taxon>Pseudomonadati</taxon>
        <taxon>Deferribacterota</taxon>
        <taxon>Deferribacteres</taxon>
        <taxon>Deferribacterales</taxon>
        <taxon>Mucispirillaceae</taxon>
        <taxon>Mucispirillum</taxon>
    </lineage>
</organism>
<reference evidence="1" key="1">
    <citation type="journal article" date="2021" name="PeerJ">
        <title>Extensive microbial diversity within the chicken gut microbiome revealed by metagenomics and culture.</title>
        <authorList>
            <person name="Gilroy R."/>
            <person name="Ravi A."/>
            <person name="Getino M."/>
            <person name="Pursley I."/>
            <person name="Horton D.L."/>
            <person name="Alikhan N.F."/>
            <person name="Baker D."/>
            <person name="Gharbi K."/>
            <person name="Hall N."/>
            <person name="Watson M."/>
            <person name="Adriaenssens E.M."/>
            <person name="Foster-Nyarko E."/>
            <person name="Jarju S."/>
            <person name="Secka A."/>
            <person name="Antonio M."/>
            <person name="Oren A."/>
            <person name="Chaudhuri R.R."/>
            <person name="La Ragione R."/>
            <person name="Hildebrand F."/>
            <person name="Pallen M.J."/>
        </authorList>
    </citation>
    <scope>NUCLEOTIDE SEQUENCE</scope>
    <source>
        <strain evidence="1">ChiW4-1371</strain>
    </source>
</reference>
<sequence length="80" mass="9164">MSNIVLLEIEEDIRLAAQIVAKNRGIVLKVYADYADYKNHTAEDDKVCSSDESESRQHNFHYIKKPYTAHQLLELISTLG</sequence>